<dbReference type="PANTHER" id="PTHR10766">
    <property type="entry name" value="TRANSMEMBRANE 9 SUPERFAMILY PROTEIN"/>
    <property type="match status" value="1"/>
</dbReference>
<keyword evidence="7 10" id="KW-1133">Transmembrane helix</keyword>
<feature type="transmembrane region" description="Helical" evidence="10">
    <location>
        <begin position="132"/>
        <end position="158"/>
    </location>
</feature>
<keyword evidence="6" id="KW-0967">Endosome</keyword>
<dbReference type="GO" id="GO:0010008">
    <property type="term" value="C:endosome membrane"/>
    <property type="evidence" value="ECO:0007669"/>
    <property type="project" value="UniProtKB-SubCell"/>
</dbReference>
<keyword evidence="9 10" id="KW-0472">Membrane</keyword>
<name>A0A438J036_VITVI</name>
<keyword evidence="5" id="KW-0732">Signal</keyword>
<evidence type="ECO:0000256" key="7">
    <source>
        <dbReference type="ARBA" id="ARBA00022989"/>
    </source>
</evidence>
<evidence type="ECO:0000256" key="2">
    <source>
        <dbReference type="ARBA" id="ARBA00004653"/>
    </source>
</evidence>
<dbReference type="Pfam" id="PF02990">
    <property type="entry name" value="EMP70"/>
    <property type="match status" value="1"/>
</dbReference>
<comment type="caution">
    <text evidence="11">The sequence shown here is derived from an EMBL/GenBank/DDBJ whole genome shotgun (WGS) entry which is preliminary data.</text>
</comment>
<evidence type="ECO:0000256" key="5">
    <source>
        <dbReference type="ARBA" id="ARBA00022729"/>
    </source>
</evidence>
<evidence type="ECO:0000256" key="4">
    <source>
        <dbReference type="ARBA" id="ARBA00022692"/>
    </source>
</evidence>
<evidence type="ECO:0000256" key="9">
    <source>
        <dbReference type="ARBA" id="ARBA00023136"/>
    </source>
</evidence>
<dbReference type="EMBL" id="QGNW01000071">
    <property type="protein sequence ID" value="RVX02323.1"/>
    <property type="molecule type" value="Genomic_DNA"/>
</dbReference>
<feature type="transmembrane region" description="Helical" evidence="10">
    <location>
        <begin position="42"/>
        <end position="60"/>
    </location>
</feature>
<evidence type="ECO:0000256" key="6">
    <source>
        <dbReference type="ARBA" id="ARBA00022753"/>
    </source>
</evidence>
<comment type="subcellular location">
    <subcellularLocation>
        <location evidence="1">Endosome membrane</location>
        <topology evidence="1">Multi-pass membrane protein</topology>
    </subcellularLocation>
    <subcellularLocation>
        <location evidence="2">Golgi apparatus membrane</location>
        <topology evidence="2">Multi-pass membrane protein</topology>
    </subcellularLocation>
</comment>
<organism evidence="11 12">
    <name type="scientific">Vitis vinifera</name>
    <name type="common">Grape</name>
    <dbReference type="NCBI Taxonomy" id="29760"/>
    <lineage>
        <taxon>Eukaryota</taxon>
        <taxon>Viridiplantae</taxon>
        <taxon>Streptophyta</taxon>
        <taxon>Embryophyta</taxon>
        <taxon>Tracheophyta</taxon>
        <taxon>Spermatophyta</taxon>
        <taxon>Magnoliopsida</taxon>
        <taxon>eudicotyledons</taxon>
        <taxon>Gunneridae</taxon>
        <taxon>Pentapetalae</taxon>
        <taxon>rosids</taxon>
        <taxon>Vitales</taxon>
        <taxon>Vitaceae</taxon>
        <taxon>Viteae</taxon>
        <taxon>Vitis</taxon>
    </lineage>
</organism>
<proteinExistence type="inferred from homology"/>
<dbReference type="InterPro" id="IPR004240">
    <property type="entry name" value="EMP70"/>
</dbReference>
<dbReference type="AlphaFoldDB" id="A0A438J036"/>
<protein>
    <recommendedName>
        <fullName evidence="10">Transmembrane 9 superfamily member</fullName>
    </recommendedName>
</protein>
<comment type="caution">
    <text evidence="10">Lacks conserved residue(s) required for the propagation of feature annotation.</text>
</comment>
<evidence type="ECO:0000256" key="10">
    <source>
        <dbReference type="RuleBase" id="RU363079"/>
    </source>
</evidence>
<gene>
    <name evidence="11" type="primary">TMN1_3</name>
    <name evidence="11" type="ORF">CK203_028432</name>
</gene>
<evidence type="ECO:0000256" key="1">
    <source>
        <dbReference type="ARBA" id="ARBA00004337"/>
    </source>
</evidence>
<sequence>MANKTIEGASGHPVRMLFAAKVKQFRDAIGKSYWFEFFIDDLPLWGFVAFLIFTWTTISLSTRSIGFSIFNSFMMVIFLTGLVSMILMRTLRNDYAKYAREDDDLETLERDVSEESGWKLVHGDFFWSPRNLVLFSAVVGTGAQLAMPVLLVNILAIIGM</sequence>
<evidence type="ECO:0000313" key="12">
    <source>
        <dbReference type="Proteomes" id="UP000288805"/>
    </source>
</evidence>
<accession>A0A438J036</accession>
<dbReference type="PANTHER" id="PTHR10766:SF41">
    <property type="entry name" value="TRANSMEMBRANE 9 SUPERFAMILY MEMBER 3"/>
    <property type="match status" value="1"/>
</dbReference>
<dbReference type="GO" id="GO:0000139">
    <property type="term" value="C:Golgi membrane"/>
    <property type="evidence" value="ECO:0007669"/>
    <property type="project" value="UniProtKB-SubCell"/>
</dbReference>
<evidence type="ECO:0000313" key="11">
    <source>
        <dbReference type="EMBL" id="RVX02323.1"/>
    </source>
</evidence>
<keyword evidence="8" id="KW-0333">Golgi apparatus</keyword>
<feature type="transmembrane region" description="Helical" evidence="10">
    <location>
        <begin position="67"/>
        <end position="88"/>
    </location>
</feature>
<evidence type="ECO:0000256" key="8">
    <source>
        <dbReference type="ARBA" id="ARBA00023034"/>
    </source>
</evidence>
<reference evidence="11 12" key="1">
    <citation type="journal article" date="2018" name="PLoS Genet.">
        <title>Population sequencing reveals clonal diversity and ancestral inbreeding in the grapevine cultivar Chardonnay.</title>
        <authorList>
            <person name="Roach M.J."/>
            <person name="Johnson D.L."/>
            <person name="Bohlmann J."/>
            <person name="van Vuuren H.J."/>
            <person name="Jones S.J."/>
            <person name="Pretorius I.S."/>
            <person name="Schmidt S.A."/>
            <person name="Borneman A.R."/>
        </authorList>
    </citation>
    <scope>NUCLEOTIDE SEQUENCE [LARGE SCALE GENOMIC DNA]</scope>
    <source>
        <strain evidence="12">cv. Chardonnay</strain>
        <tissue evidence="11">Leaf</tissue>
    </source>
</reference>
<comment type="similarity">
    <text evidence="3 10">Belongs to the nonaspanin (TM9SF) (TC 9.A.2) family.</text>
</comment>
<evidence type="ECO:0000256" key="3">
    <source>
        <dbReference type="ARBA" id="ARBA00005227"/>
    </source>
</evidence>
<keyword evidence="4 10" id="KW-0812">Transmembrane</keyword>
<dbReference type="Proteomes" id="UP000288805">
    <property type="component" value="Unassembled WGS sequence"/>
</dbReference>